<accession>A0A1J1IY58</accession>
<dbReference type="Proteomes" id="UP000183832">
    <property type="component" value="Unassembled WGS sequence"/>
</dbReference>
<proteinExistence type="predicted"/>
<sequence length="71" mass="8060">MGLMDQIGYSSHFQSLFIVVVERNLYAKKNPKDNGRRSLILINSSSLRGVNIFALLPRRYSFVVVVVVCET</sequence>
<keyword evidence="2" id="KW-1185">Reference proteome</keyword>
<dbReference type="EMBL" id="CVRI01000059">
    <property type="protein sequence ID" value="CRL03505.1"/>
    <property type="molecule type" value="Genomic_DNA"/>
</dbReference>
<dbReference type="AlphaFoldDB" id="A0A1J1IY58"/>
<reference evidence="1 2" key="1">
    <citation type="submission" date="2015-04" db="EMBL/GenBank/DDBJ databases">
        <authorList>
            <person name="Syromyatnikov M.Y."/>
            <person name="Popov V.N."/>
        </authorList>
    </citation>
    <scope>NUCLEOTIDE SEQUENCE [LARGE SCALE GENOMIC DNA]</scope>
</reference>
<evidence type="ECO:0000313" key="1">
    <source>
        <dbReference type="EMBL" id="CRL03505.1"/>
    </source>
</evidence>
<gene>
    <name evidence="1" type="ORF">CLUMA_CG016715</name>
</gene>
<evidence type="ECO:0000313" key="2">
    <source>
        <dbReference type="Proteomes" id="UP000183832"/>
    </source>
</evidence>
<protein>
    <submittedName>
        <fullName evidence="1">CLUMA_CG016715, isoform A</fullName>
    </submittedName>
</protein>
<name>A0A1J1IY58_9DIPT</name>
<organism evidence="1 2">
    <name type="scientific">Clunio marinus</name>
    <dbReference type="NCBI Taxonomy" id="568069"/>
    <lineage>
        <taxon>Eukaryota</taxon>
        <taxon>Metazoa</taxon>
        <taxon>Ecdysozoa</taxon>
        <taxon>Arthropoda</taxon>
        <taxon>Hexapoda</taxon>
        <taxon>Insecta</taxon>
        <taxon>Pterygota</taxon>
        <taxon>Neoptera</taxon>
        <taxon>Endopterygota</taxon>
        <taxon>Diptera</taxon>
        <taxon>Nematocera</taxon>
        <taxon>Chironomoidea</taxon>
        <taxon>Chironomidae</taxon>
        <taxon>Clunio</taxon>
    </lineage>
</organism>